<dbReference type="GO" id="GO:0003700">
    <property type="term" value="F:DNA-binding transcription factor activity"/>
    <property type="evidence" value="ECO:0007669"/>
    <property type="project" value="InterPro"/>
</dbReference>
<dbReference type="Proteomes" id="UP000309174">
    <property type="component" value="Unassembled WGS sequence"/>
</dbReference>
<dbReference type="GO" id="GO:0003677">
    <property type="term" value="F:DNA binding"/>
    <property type="evidence" value="ECO:0007669"/>
    <property type="project" value="UniProtKB-KW"/>
</dbReference>
<feature type="region of interest" description="Disordered" evidence="2">
    <location>
        <begin position="118"/>
        <end position="154"/>
    </location>
</feature>
<keyword evidence="5" id="KW-1185">Reference proteome</keyword>
<evidence type="ECO:0000256" key="2">
    <source>
        <dbReference type="SAM" id="MobiDB-lite"/>
    </source>
</evidence>
<dbReference type="RefSeq" id="WP_138647132.1">
    <property type="nucleotide sequence ID" value="NZ_VCKW01000119.1"/>
</dbReference>
<dbReference type="InterPro" id="IPR047057">
    <property type="entry name" value="MerR_fam"/>
</dbReference>
<evidence type="ECO:0000313" key="5">
    <source>
        <dbReference type="Proteomes" id="UP000309174"/>
    </source>
</evidence>
<evidence type="ECO:0000259" key="3">
    <source>
        <dbReference type="PROSITE" id="PS50937"/>
    </source>
</evidence>
<dbReference type="SMART" id="SM00422">
    <property type="entry name" value="HTH_MERR"/>
    <property type="match status" value="1"/>
</dbReference>
<dbReference type="OrthoDB" id="5296483at2"/>
<dbReference type="PRINTS" id="PR00040">
    <property type="entry name" value="HTHMERR"/>
</dbReference>
<accession>A0A5C4JA34</accession>
<dbReference type="SUPFAM" id="SSF46955">
    <property type="entry name" value="Putative DNA-binding domain"/>
    <property type="match status" value="1"/>
</dbReference>
<dbReference type="Pfam" id="PF13411">
    <property type="entry name" value="MerR_1"/>
    <property type="match status" value="1"/>
</dbReference>
<dbReference type="InterPro" id="IPR000551">
    <property type="entry name" value="MerR-type_HTH_dom"/>
</dbReference>
<dbReference type="InterPro" id="IPR009061">
    <property type="entry name" value="DNA-bd_dom_put_sf"/>
</dbReference>
<dbReference type="PROSITE" id="PS50937">
    <property type="entry name" value="HTH_MERR_2"/>
    <property type="match status" value="1"/>
</dbReference>
<protein>
    <submittedName>
        <fullName evidence="4">MerR family transcriptional regulator</fullName>
    </submittedName>
</protein>
<keyword evidence="1" id="KW-0238">DNA-binding</keyword>
<feature type="domain" description="HTH merR-type" evidence="3">
    <location>
        <begin position="1"/>
        <end position="68"/>
    </location>
</feature>
<dbReference type="PANTHER" id="PTHR30204">
    <property type="entry name" value="REDOX-CYCLING DRUG-SENSING TRANSCRIPTIONAL ACTIVATOR SOXR"/>
    <property type="match status" value="1"/>
</dbReference>
<name>A0A5C4JA34_9ACTN</name>
<reference evidence="4 5" key="1">
    <citation type="submission" date="2019-05" db="EMBL/GenBank/DDBJ databases">
        <title>Draft genome sequence of Actinomadura sp. 14C53.</title>
        <authorList>
            <person name="Saricaoglu S."/>
            <person name="Isik K."/>
        </authorList>
    </citation>
    <scope>NUCLEOTIDE SEQUENCE [LARGE SCALE GENOMIC DNA]</scope>
    <source>
        <strain evidence="4 5">14C53</strain>
    </source>
</reference>
<dbReference type="PANTHER" id="PTHR30204:SF97">
    <property type="entry name" value="MERR FAMILY REGULATORY PROTEIN"/>
    <property type="match status" value="1"/>
</dbReference>
<evidence type="ECO:0000256" key="1">
    <source>
        <dbReference type="ARBA" id="ARBA00023125"/>
    </source>
</evidence>
<dbReference type="PROSITE" id="PS00552">
    <property type="entry name" value="HTH_MERR_1"/>
    <property type="match status" value="1"/>
</dbReference>
<comment type="caution">
    <text evidence="4">The sequence shown here is derived from an EMBL/GenBank/DDBJ whole genome shotgun (WGS) entry which is preliminary data.</text>
</comment>
<dbReference type="CDD" id="cd01282">
    <property type="entry name" value="HTH_MerR-like_sg3"/>
    <property type="match status" value="1"/>
</dbReference>
<evidence type="ECO:0000313" key="4">
    <source>
        <dbReference type="EMBL" id="TMQ95306.1"/>
    </source>
</evidence>
<proteinExistence type="predicted"/>
<dbReference type="Gene3D" id="1.10.1660.10">
    <property type="match status" value="1"/>
</dbReference>
<gene>
    <name evidence="4" type="ORF">ETD83_22525</name>
</gene>
<dbReference type="EMBL" id="VCKW01000119">
    <property type="protein sequence ID" value="TMQ95306.1"/>
    <property type="molecule type" value="Genomic_DNA"/>
</dbReference>
<organism evidence="4 5">
    <name type="scientific">Actinomadura soli</name>
    <dbReference type="NCBI Taxonomy" id="2508997"/>
    <lineage>
        <taxon>Bacteria</taxon>
        <taxon>Bacillati</taxon>
        <taxon>Actinomycetota</taxon>
        <taxon>Actinomycetes</taxon>
        <taxon>Streptosporangiales</taxon>
        <taxon>Thermomonosporaceae</taxon>
        <taxon>Actinomadura</taxon>
    </lineage>
</organism>
<sequence length="154" mass="16735">MRIGDLAARTGVSVRSLRYYEQQGLLAAERSSSGQRHYPDGAVGRVRLIQQLYAAGLSSKTIAELIPCVVDGRATPELLARLAAQRDHIDRQIADLTDTRNRLDSVITGAGTNMLTGRSCRAKDAPHTSAQDEEAHRYPGEQTAADHTAVQALR</sequence>
<dbReference type="AlphaFoldDB" id="A0A5C4JA34"/>